<organism evidence="1 2">
    <name type="scientific">Lentithecium fluviatile CBS 122367</name>
    <dbReference type="NCBI Taxonomy" id="1168545"/>
    <lineage>
        <taxon>Eukaryota</taxon>
        <taxon>Fungi</taxon>
        <taxon>Dikarya</taxon>
        <taxon>Ascomycota</taxon>
        <taxon>Pezizomycotina</taxon>
        <taxon>Dothideomycetes</taxon>
        <taxon>Pleosporomycetidae</taxon>
        <taxon>Pleosporales</taxon>
        <taxon>Massarineae</taxon>
        <taxon>Lentitheciaceae</taxon>
        <taxon>Lentithecium</taxon>
    </lineage>
</organism>
<dbReference type="Proteomes" id="UP000799291">
    <property type="component" value="Unassembled WGS sequence"/>
</dbReference>
<gene>
    <name evidence="1" type="ORF">K458DRAFT_396280</name>
</gene>
<dbReference type="EMBL" id="MU005626">
    <property type="protein sequence ID" value="KAF2677016.1"/>
    <property type="molecule type" value="Genomic_DNA"/>
</dbReference>
<keyword evidence="2" id="KW-1185">Reference proteome</keyword>
<accession>A0A6G1IFL6</accession>
<evidence type="ECO:0000313" key="1">
    <source>
        <dbReference type="EMBL" id="KAF2677016.1"/>
    </source>
</evidence>
<sequence>MDMALPQTSTVFRQTWENLMRCKDYIVKLTATELRSSFGGFKTLKEWFQQELRWRVSFRAFPNRLRIVLQFNPNAPASLGDLQIEVCELIHAMFGVPNKLSYRPANQQSDVEVCILVYDMSSEEPEKVVAFKCYSLKRLRSYFCLILTWAAIQNPNFSKADYDEDPQVFMKGRAIAIHSSSSTFNMEVLMVRHSFIEYLNDYCGKYGTMLTARAYLNALSNWNQRYLDYCRTQFSKYFLAPSNESGHSE</sequence>
<proteinExistence type="predicted"/>
<reference evidence="1" key="1">
    <citation type="journal article" date="2020" name="Stud. Mycol.">
        <title>101 Dothideomycetes genomes: a test case for predicting lifestyles and emergence of pathogens.</title>
        <authorList>
            <person name="Haridas S."/>
            <person name="Albert R."/>
            <person name="Binder M."/>
            <person name="Bloem J."/>
            <person name="Labutti K."/>
            <person name="Salamov A."/>
            <person name="Andreopoulos B."/>
            <person name="Baker S."/>
            <person name="Barry K."/>
            <person name="Bills G."/>
            <person name="Bluhm B."/>
            <person name="Cannon C."/>
            <person name="Castanera R."/>
            <person name="Culley D."/>
            <person name="Daum C."/>
            <person name="Ezra D."/>
            <person name="Gonzalez J."/>
            <person name="Henrissat B."/>
            <person name="Kuo A."/>
            <person name="Liang C."/>
            <person name="Lipzen A."/>
            <person name="Lutzoni F."/>
            <person name="Magnuson J."/>
            <person name="Mondo S."/>
            <person name="Nolan M."/>
            <person name="Ohm R."/>
            <person name="Pangilinan J."/>
            <person name="Park H.-J."/>
            <person name="Ramirez L."/>
            <person name="Alfaro M."/>
            <person name="Sun H."/>
            <person name="Tritt A."/>
            <person name="Yoshinaga Y."/>
            <person name="Zwiers L.-H."/>
            <person name="Turgeon B."/>
            <person name="Goodwin S."/>
            <person name="Spatafora J."/>
            <person name="Crous P."/>
            <person name="Grigoriev I."/>
        </authorList>
    </citation>
    <scope>NUCLEOTIDE SEQUENCE</scope>
    <source>
        <strain evidence="1">CBS 122367</strain>
    </source>
</reference>
<protein>
    <submittedName>
        <fullName evidence="1">Uncharacterized protein</fullName>
    </submittedName>
</protein>
<name>A0A6G1IFL6_9PLEO</name>
<dbReference type="AlphaFoldDB" id="A0A6G1IFL6"/>
<evidence type="ECO:0000313" key="2">
    <source>
        <dbReference type="Proteomes" id="UP000799291"/>
    </source>
</evidence>